<keyword evidence="2" id="KW-0175">Coiled coil</keyword>
<keyword evidence="5" id="KW-1185">Reference proteome</keyword>
<name>A0A7J7IU22_BUGNE</name>
<dbReference type="PANTHER" id="PTHR19307:SF14">
    <property type="entry name" value="TUMOR PROTEIN D52"/>
    <property type="match status" value="1"/>
</dbReference>
<dbReference type="PANTHER" id="PTHR19307">
    <property type="entry name" value="TUMOR PROTEIN D52"/>
    <property type="match status" value="1"/>
</dbReference>
<evidence type="ECO:0000256" key="2">
    <source>
        <dbReference type="ARBA" id="ARBA00023054"/>
    </source>
</evidence>
<dbReference type="InterPro" id="IPR007327">
    <property type="entry name" value="TPD52"/>
</dbReference>
<evidence type="ECO:0000313" key="4">
    <source>
        <dbReference type="EMBL" id="KAF6017432.1"/>
    </source>
</evidence>
<evidence type="ECO:0000256" key="1">
    <source>
        <dbReference type="ARBA" id="ARBA00005702"/>
    </source>
</evidence>
<gene>
    <name evidence="4" type="ORF">EB796_024259</name>
</gene>
<protein>
    <submittedName>
        <fullName evidence="4">Uncharacterized protein</fullName>
    </submittedName>
</protein>
<dbReference type="EMBL" id="VXIV02003395">
    <property type="protein sequence ID" value="KAF6017432.1"/>
    <property type="molecule type" value="Genomic_DNA"/>
</dbReference>
<sequence>MIRTKRKDKELNDKETGEPPNTNNKENTSAGEDSQVQREALQEELVKVEAEIKTLRAVLNSRQKRAAELKKTLGYNIVTDVKEKVKHLQESEVILKTNQAFKSAGERTSAAFSTFGKRFGDVRSRIGESIGSSISNVKARVITGNQSSTSPSQTPPPKVSSITDEVDYAATAY</sequence>
<organism evidence="4 5">
    <name type="scientific">Bugula neritina</name>
    <name type="common">Brown bryozoan</name>
    <name type="synonym">Sertularia neritina</name>
    <dbReference type="NCBI Taxonomy" id="10212"/>
    <lineage>
        <taxon>Eukaryota</taxon>
        <taxon>Metazoa</taxon>
        <taxon>Spiralia</taxon>
        <taxon>Lophotrochozoa</taxon>
        <taxon>Bryozoa</taxon>
        <taxon>Gymnolaemata</taxon>
        <taxon>Cheilostomatida</taxon>
        <taxon>Flustrina</taxon>
        <taxon>Buguloidea</taxon>
        <taxon>Bugulidae</taxon>
        <taxon>Bugula</taxon>
    </lineage>
</organism>
<feature type="region of interest" description="Disordered" evidence="3">
    <location>
        <begin position="143"/>
        <end position="164"/>
    </location>
</feature>
<feature type="compositionally biased region" description="Polar residues" evidence="3">
    <location>
        <begin position="19"/>
        <end position="34"/>
    </location>
</feature>
<feature type="compositionally biased region" description="Basic and acidic residues" evidence="3">
    <location>
        <begin position="7"/>
        <end position="17"/>
    </location>
</feature>
<evidence type="ECO:0000256" key="3">
    <source>
        <dbReference type="SAM" id="MobiDB-lite"/>
    </source>
</evidence>
<dbReference type="Pfam" id="PF04201">
    <property type="entry name" value="TPD52"/>
    <property type="match status" value="1"/>
</dbReference>
<comment type="caution">
    <text evidence="4">The sequence shown here is derived from an EMBL/GenBank/DDBJ whole genome shotgun (WGS) entry which is preliminary data.</text>
</comment>
<feature type="region of interest" description="Disordered" evidence="3">
    <location>
        <begin position="1"/>
        <end position="39"/>
    </location>
</feature>
<accession>A0A7J7IU22</accession>
<comment type="similarity">
    <text evidence="1">Belongs to the TPD52 family.</text>
</comment>
<dbReference type="GO" id="GO:0005737">
    <property type="term" value="C:cytoplasm"/>
    <property type="evidence" value="ECO:0007669"/>
    <property type="project" value="TreeGrafter"/>
</dbReference>
<dbReference type="OrthoDB" id="10000687at2759"/>
<evidence type="ECO:0000313" key="5">
    <source>
        <dbReference type="Proteomes" id="UP000593567"/>
    </source>
</evidence>
<reference evidence="4" key="1">
    <citation type="submission" date="2020-06" db="EMBL/GenBank/DDBJ databases">
        <title>Draft genome of Bugula neritina, a colonial animal packing powerful symbionts and potential medicines.</title>
        <authorList>
            <person name="Rayko M."/>
        </authorList>
    </citation>
    <scope>NUCLEOTIDE SEQUENCE [LARGE SCALE GENOMIC DNA]</scope>
    <source>
        <strain evidence="4">Kwan_BN1</strain>
    </source>
</reference>
<proteinExistence type="inferred from homology"/>
<dbReference type="Proteomes" id="UP000593567">
    <property type="component" value="Unassembled WGS sequence"/>
</dbReference>
<dbReference type="AlphaFoldDB" id="A0A7J7IU22"/>